<dbReference type="RefSeq" id="WP_011848820.1">
    <property type="nucleotide sequence ID" value="NC_009073.1"/>
</dbReference>
<dbReference type="AlphaFoldDB" id="A3MSE6"/>
<dbReference type="KEGG" id="pcl:Pcal_0125"/>
<dbReference type="HOGENOM" id="CLU_116586_0_0_2"/>
<dbReference type="STRING" id="410359.Pcal_0125"/>
<protein>
    <recommendedName>
        <fullName evidence="1">GINS subunit domain-containing protein</fullName>
    </recommendedName>
</protein>
<gene>
    <name evidence="2" type="ordered locus">Pcal_0125</name>
</gene>
<dbReference type="InterPro" id="IPR038437">
    <property type="entry name" value="GINS_Psf3_sf"/>
</dbReference>
<dbReference type="CDD" id="cd11714">
    <property type="entry name" value="GINS_A_archaea"/>
    <property type="match status" value="1"/>
</dbReference>
<proteinExistence type="predicted"/>
<dbReference type="GeneID" id="4908808"/>
<feature type="domain" description="GINS subunit" evidence="1">
    <location>
        <begin position="67"/>
        <end position="160"/>
    </location>
</feature>
<dbReference type="InterPro" id="IPR021151">
    <property type="entry name" value="GINS_A"/>
</dbReference>
<evidence type="ECO:0000313" key="2">
    <source>
        <dbReference type="EMBL" id="ABO07563.1"/>
    </source>
</evidence>
<dbReference type="OrthoDB" id="27294at2157"/>
<dbReference type="eggNOG" id="arCOG00552">
    <property type="taxonomic scope" value="Archaea"/>
</dbReference>
<organism evidence="2 3">
    <name type="scientific">Pyrobaculum calidifontis (strain DSM 21063 / JCM 11548 / VA1)</name>
    <dbReference type="NCBI Taxonomy" id="410359"/>
    <lineage>
        <taxon>Archaea</taxon>
        <taxon>Thermoproteota</taxon>
        <taxon>Thermoprotei</taxon>
        <taxon>Thermoproteales</taxon>
        <taxon>Thermoproteaceae</taxon>
        <taxon>Pyrobaculum</taxon>
    </lineage>
</organism>
<dbReference type="Pfam" id="PF05916">
    <property type="entry name" value="Sld5"/>
    <property type="match status" value="1"/>
</dbReference>
<accession>A3MSE6</accession>
<evidence type="ECO:0000313" key="3">
    <source>
        <dbReference type="Proteomes" id="UP000001431"/>
    </source>
</evidence>
<reference evidence="2" key="1">
    <citation type="submission" date="2007-02" db="EMBL/GenBank/DDBJ databases">
        <title>Complete sequence of Pyrobaculum calidifontis JCM 11548.</title>
        <authorList>
            <consortium name="US DOE Joint Genome Institute"/>
            <person name="Copeland A."/>
            <person name="Lucas S."/>
            <person name="Lapidus A."/>
            <person name="Barry K."/>
            <person name="Glavina del Rio T."/>
            <person name="Dalin E."/>
            <person name="Tice H."/>
            <person name="Pitluck S."/>
            <person name="Chain P."/>
            <person name="Malfatti S."/>
            <person name="Shin M."/>
            <person name="Vergez L."/>
            <person name="Schmutz J."/>
            <person name="Larimer F."/>
            <person name="Land M."/>
            <person name="Hauser L."/>
            <person name="Kyrpides N."/>
            <person name="Mikhailova N."/>
            <person name="Cozen A.E."/>
            <person name="Fitz-Gibbon S.T."/>
            <person name="House C.H."/>
            <person name="Saltikov C."/>
            <person name="Lowe T.M."/>
            <person name="Richardson P."/>
        </authorList>
    </citation>
    <scope>NUCLEOTIDE SEQUENCE [LARGE SCALE GENOMIC DNA]</scope>
    <source>
        <strain evidence="2">JCM 11548</strain>
    </source>
</reference>
<dbReference type="EMBL" id="CP000561">
    <property type="protein sequence ID" value="ABO07563.1"/>
    <property type="molecule type" value="Genomic_DNA"/>
</dbReference>
<sequence length="165" mass="18462">MYQGILNDYRVRVVFKKDVALPLLGVSYKANTEADLPLYLALSLEEVGAVEIDEGSLIAPKDVTTYKYMEQRETYPVQLPEGFYARVKLTVHVLNKRGDSKGARAVAQDLRELLIERVRKIAVLVATKPDVVSDQGFLERLTPEEKALLNSMYVSISSFIAAVMP</sequence>
<keyword evidence="3" id="KW-1185">Reference proteome</keyword>
<dbReference type="Proteomes" id="UP000001431">
    <property type="component" value="Chromosome"/>
</dbReference>
<dbReference type="Gene3D" id="1.20.58.2050">
    <property type="match status" value="1"/>
</dbReference>
<name>A3MSE6_PYRCJ</name>
<evidence type="ECO:0000259" key="1">
    <source>
        <dbReference type="Pfam" id="PF05916"/>
    </source>
</evidence>